<evidence type="ECO:0000313" key="3">
    <source>
        <dbReference type="Proteomes" id="UP000271624"/>
    </source>
</evidence>
<organism evidence="2 3">
    <name type="scientific">Dulcicalothrix desertica PCC 7102</name>
    <dbReference type="NCBI Taxonomy" id="232991"/>
    <lineage>
        <taxon>Bacteria</taxon>
        <taxon>Bacillati</taxon>
        <taxon>Cyanobacteriota</taxon>
        <taxon>Cyanophyceae</taxon>
        <taxon>Nostocales</taxon>
        <taxon>Calotrichaceae</taxon>
        <taxon>Dulcicalothrix</taxon>
    </lineage>
</organism>
<keyword evidence="1" id="KW-0732">Signal</keyword>
<feature type="signal peptide" evidence="1">
    <location>
        <begin position="1"/>
        <end position="21"/>
    </location>
</feature>
<dbReference type="OrthoDB" id="9995219at2"/>
<evidence type="ECO:0000313" key="2">
    <source>
        <dbReference type="EMBL" id="RUT06652.1"/>
    </source>
</evidence>
<evidence type="ECO:0000256" key="1">
    <source>
        <dbReference type="SAM" id="SignalP"/>
    </source>
</evidence>
<comment type="caution">
    <text evidence="2">The sequence shown here is derived from an EMBL/GenBank/DDBJ whole genome shotgun (WGS) entry which is preliminary data.</text>
</comment>
<accession>A0A3S1CG69</accession>
<sequence>MKKILIASLTALVLLGQSVNAQDNLDEEKLGLSCNKILGMKYQSWTKFYAEKKGGWSEVSEDISSEVYAECMKQRNDVAIAKLPGNIGQRIKAYRQHSRQYGIASAYLQQAYAGGGTMYTHMARRDAVSNEELVTKLIRLHQSKPARRVNNTQVQNKISQLRVKLRQLDPATPKNRAALAEYSGTSQGQSSFAEMRQSFDKVLAMLPSERGDVSLMVLGFLAERSEKM</sequence>
<gene>
    <name evidence="2" type="ORF">DSM106972_029090</name>
</gene>
<dbReference type="EMBL" id="RSCL01000006">
    <property type="protein sequence ID" value="RUT06652.1"/>
    <property type="molecule type" value="Genomic_DNA"/>
</dbReference>
<reference evidence="2" key="2">
    <citation type="journal article" date="2019" name="Genome Biol. Evol.">
        <title>Day and night: Metabolic profiles and evolutionary relationships of six axenic non-marine cyanobacteria.</title>
        <authorList>
            <person name="Will S.E."/>
            <person name="Henke P."/>
            <person name="Boedeker C."/>
            <person name="Huang S."/>
            <person name="Brinkmann H."/>
            <person name="Rohde M."/>
            <person name="Jarek M."/>
            <person name="Friedl T."/>
            <person name="Seufert S."/>
            <person name="Schumacher M."/>
            <person name="Overmann J."/>
            <person name="Neumann-Schaal M."/>
            <person name="Petersen J."/>
        </authorList>
    </citation>
    <scope>NUCLEOTIDE SEQUENCE [LARGE SCALE GENOMIC DNA]</scope>
    <source>
        <strain evidence="2">PCC 7102</strain>
    </source>
</reference>
<dbReference type="AlphaFoldDB" id="A0A3S1CG69"/>
<dbReference type="Proteomes" id="UP000271624">
    <property type="component" value="Unassembled WGS sequence"/>
</dbReference>
<protein>
    <submittedName>
        <fullName evidence="2">Uncharacterized protein</fullName>
    </submittedName>
</protein>
<feature type="chain" id="PRO_5030082980" evidence="1">
    <location>
        <begin position="22"/>
        <end position="228"/>
    </location>
</feature>
<proteinExistence type="predicted"/>
<reference evidence="2" key="1">
    <citation type="submission" date="2018-12" db="EMBL/GenBank/DDBJ databases">
        <authorList>
            <person name="Will S."/>
            <person name="Neumann-Schaal M."/>
            <person name="Henke P."/>
        </authorList>
    </citation>
    <scope>NUCLEOTIDE SEQUENCE</scope>
    <source>
        <strain evidence="2">PCC 7102</strain>
    </source>
</reference>
<keyword evidence="3" id="KW-1185">Reference proteome</keyword>
<dbReference type="RefSeq" id="WP_127081438.1">
    <property type="nucleotide sequence ID" value="NZ_RSCL01000006.1"/>
</dbReference>
<name>A0A3S1CG69_9CYAN</name>